<dbReference type="SMART" id="SM00248">
    <property type="entry name" value="ANK"/>
    <property type="match status" value="7"/>
</dbReference>
<evidence type="ECO:0000256" key="19">
    <source>
        <dbReference type="ARBA" id="ARBA00023180"/>
    </source>
</evidence>
<dbReference type="FunFam" id="2.10.25.10:FF:000471">
    <property type="entry name" value="Protein lin-12"/>
    <property type="match status" value="1"/>
</dbReference>
<feature type="domain" description="EGF-like" evidence="25">
    <location>
        <begin position="248"/>
        <end position="284"/>
    </location>
</feature>
<dbReference type="SUPFAM" id="SSF90193">
    <property type="entry name" value="Notch domain"/>
    <property type="match status" value="3"/>
</dbReference>
<feature type="disulfide bond" evidence="22">
    <location>
        <begin position="27"/>
        <end position="44"/>
    </location>
</feature>
<feature type="domain" description="EGF-like" evidence="25">
    <location>
        <begin position="517"/>
        <end position="553"/>
    </location>
</feature>
<keyword evidence="9" id="KW-0677">Repeat</keyword>
<feature type="disulfide bond" evidence="22">
    <location>
        <begin position="172"/>
        <end position="182"/>
    </location>
</feature>
<feature type="disulfide bond" evidence="22">
    <location>
        <begin position="81"/>
        <end position="90"/>
    </location>
</feature>
<evidence type="ECO:0000256" key="23">
    <source>
        <dbReference type="SAM" id="MobiDB-lite"/>
    </source>
</evidence>
<feature type="repeat" description="ANK" evidence="21">
    <location>
        <begin position="1224"/>
        <end position="1256"/>
    </location>
</feature>
<dbReference type="InterPro" id="IPR049883">
    <property type="entry name" value="NOTCH1_EGF-like"/>
</dbReference>
<evidence type="ECO:0000256" key="15">
    <source>
        <dbReference type="ARBA" id="ARBA00023136"/>
    </source>
</evidence>
<dbReference type="InterPro" id="IPR009030">
    <property type="entry name" value="Growth_fac_rcpt_cys_sf"/>
</dbReference>
<dbReference type="GO" id="GO:0048513">
    <property type="term" value="P:animal organ development"/>
    <property type="evidence" value="ECO:0007669"/>
    <property type="project" value="UniProtKB-ARBA"/>
</dbReference>
<dbReference type="GO" id="GO:0005886">
    <property type="term" value="C:plasma membrane"/>
    <property type="evidence" value="ECO:0007669"/>
    <property type="project" value="UniProtKB-SubCell"/>
</dbReference>
<comment type="subcellular location">
    <subcellularLocation>
        <location evidence="2">Cell membrane</location>
        <topology evidence="2">Single-pass type I membrane protein</topology>
    </subcellularLocation>
    <subcellularLocation>
        <location evidence="1">Nucleus</location>
    </subcellularLocation>
</comment>
<sequence>MRLLLAGWLLGLVGSSFIEGDCALGNCLNGGICHAGAEKKTYWCQCPSPYSGPRCDEQPCLPYCQHGGKCVSQNGTHACQCPLGFTGISCQTVVPSACTERPCSKHGTCKLTTSIYDFECECETGYTGHDCSRRTKCYCENGGRCVFNGFSAKCSCPRGFTGEHCEEDIDECLDNPCAHGVCENTLGGYQCICEDGWTGKACTHRTRHGECSTTGPASCRNGGFCHKHNGYYGCTCPPAFTGPFCAKDVNECENSPCKNGGSCVNSFGSFQCFCPADFTGDRCQIPVDSCENNKCSLGSTCIPDGNSYKCQCPKGRIGLFCELEDQCIRRPCLNGKCESDPFTGDYKCQCPAGFTGADCGDDIDECEEMKPCLHGATCINLQGSHKCECAPGYKGDTCDQFIEECSPNPCKNGGTCYQNNTCWCPLGFGGRLCESVMPDACENCGVGQDCLPDQNGDFSCQCPAGRSGRECEEILGWNPCHLNRCENGATCQNNATKLNGYKCYCALGWEGDYCQDATDFCRPNPCQHGGRCLNSFEGPKCACTNGFSGHRCEHLNDSCAADYCLNNGICSIHLVEGLKCQCPIGFSGPRCQSLDCEQRGCENDGVCLAEGQASKCHCPEGYTGPFCESRADECVASTCLNNGSCNKKGTCNCKRGFFGNSCQYWADIDKYNETELEEKQHCQRHKCQKLAENGVCDPECNFFACDYDGGDCSAKDKPYSKCLAANFCARSFHDGTCNEACNNEACLFDGFDCTRAKNSCPVSCRARSQDGHCDMPCNIEECGYDGGDCEKKSDTLPGELEIVILMEPEVFVKGIRDLLVDVSALLRATVRVANDSEGPRAYRWTMEGGAGQRLKFPSSEPLAAFYEPSPRHKRSLVSGVKVYFDVDVASCSHSCFSDPAAVASFVSAAVANKQLSMPIYSAVAVDRNAKPQAQNSFWTVLLGILAFIGVAFIGLVGKYQVIPHVKDRSRKRVINAHVWTPPTEETLNEQNEKGSLMLRWSGDYRPYHYGNIACARAFFDSSQAEHKDAWYPKVKIPKIEPANYGHPTGLHIEAYENQGTISQINHAEINAKTHHAQTALHLLVANLTRSDADVVHNVEQLVRNGAQINALDDDDMSPLFVAVLRNRTKVAEKLLSMGADPEISSRDGTTVLHQAAKNSDITTLKMLLRKQSLKKIVDVVDDNNRTPLMVLAQYHLLDDGMGKMLLDAGANINSQGDKERTDQTGMSPLHFAAMANNTAMIKFLVENDANKDAQDREERTALFVAAEKNHVEAVRLLVELGASTEIADQKERTPLYVAKECDSADVIPILLQACVTTPRPPPEKQPLSAPIKMQRARRVITKEPARKSRSSHPDTPPSSDRSDYSSPSPIDGTGKAMNKAYCHGPDPKRQCLSTTTLPSLTLGASQSSSSSPPQAVSMPSSHEAVNHLTPPQSSWNPSPLPVHMGQPDYSKAISPVQQMSGLPWNHSPPYDFHGVSIEYPNSLYNPDPFAPQPQYQDPLHHPYYAPSMWQTNV</sequence>
<dbReference type="InterPro" id="IPR002110">
    <property type="entry name" value="Ankyrin_rpt"/>
</dbReference>
<accession>A0AA36G7U5</accession>
<feature type="disulfide bond" evidence="22">
    <location>
        <begin position="193"/>
        <end position="202"/>
    </location>
</feature>
<dbReference type="GO" id="GO:0007219">
    <property type="term" value="P:Notch signaling pathway"/>
    <property type="evidence" value="ECO:0007669"/>
    <property type="project" value="UniProtKB-KW"/>
</dbReference>
<keyword evidence="18" id="KW-0804">Transcription</keyword>
<dbReference type="GO" id="GO:0061629">
    <property type="term" value="F:RNA polymerase II-specific DNA-binding transcription factor binding"/>
    <property type="evidence" value="ECO:0007669"/>
    <property type="project" value="UniProtKB-ARBA"/>
</dbReference>
<feature type="disulfide bond" evidence="22">
    <location>
        <begin position="122"/>
        <end position="131"/>
    </location>
</feature>
<evidence type="ECO:0000256" key="6">
    <source>
        <dbReference type="ARBA" id="ARBA00022536"/>
    </source>
</evidence>
<feature type="repeat" description="ANK" evidence="21">
    <location>
        <begin position="1147"/>
        <end position="1179"/>
    </location>
</feature>
<protein>
    <recommendedName>
        <fullName evidence="29">Notch</fullName>
    </recommendedName>
</protein>
<feature type="disulfide bond" evidence="22">
    <location>
        <begin position="505"/>
        <end position="514"/>
    </location>
</feature>
<dbReference type="PROSITE" id="PS50258">
    <property type="entry name" value="LNR"/>
    <property type="match status" value="2"/>
</dbReference>
<keyword evidence="17" id="KW-0010">Activator</keyword>
<feature type="repeat" description="ANK" evidence="21">
    <location>
        <begin position="1257"/>
        <end position="1289"/>
    </location>
</feature>
<dbReference type="GO" id="GO:0022611">
    <property type="term" value="P:dormancy process"/>
    <property type="evidence" value="ECO:0007669"/>
    <property type="project" value="UniProtKB-ARBA"/>
</dbReference>
<evidence type="ECO:0000259" key="26">
    <source>
        <dbReference type="PROSITE" id="PS50258"/>
    </source>
</evidence>
<evidence type="ECO:0000256" key="10">
    <source>
        <dbReference type="ARBA" id="ARBA00022782"/>
    </source>
</evidence>
<feature type="domain" description="EGF-like" evidence="25">
    <location>
        <begin position="476"/>
        <end position="515"/>
    </location>
</feature>
<feature type="domain" description="EGF-like" evidence="25">
    <location>
        <begin position="56"/>
        <end position="91"/>
    </location>
</feature>
<dbReference type="Gene3D" id="2.10.25.10">
    <property type="entry name" value="Laminin"/>
    <property type="match status" value="15"/>
</dbReference>
<dbReference type="InterPro" id="IPR010660">
    <property type="entry name" value="Notch_NOD_dom"/>
</dbReference>
<organism evidence="27 28">
    <name type="scientific">Mesorhabditis spiculigera</name>
    <dbReference type="NCBI Taxonomy" id="96644"/>
    <lineage>
        <taxon>Eukaryota</taxon>
        <taxon>Metazoa</taxon>
        <taxon>Ecdysozoa</taxon>
        <taxon>Nematoda</taxon>
        <taxon>Chromadorea</taxon>
        <taxon>Rhabditida</taxon>
        <taxon>Rhabditina</taxon>
        <taxon>Rhabditomorpha</taxon>
        <taxon>Rhabditoidea</taxon>
        <taxon>Rhabditidae</taxon>
        <taxon>Mesorhabditinae</taxon>
        <taxon>Mesorhabditis</taxon>
    </lineage>
</organism>
<name>A0AA36G7U5_9BILA</name>
<dbReference type="Gene3D" id="1.25.40.20">
    <property type="entry name" value="Ankyrin repeat-containing domain"/>
    <property type="match status" value="1"/>
</dbReference>
<feature type="disulfide bond" evidence="22">
    <location>
        <begin position="462"/>
        <end position="471"/>
    </location>
</feature>
<evidence type="ECO:0000313" key="28">
    <source>
        <dbReference type="Proteomes" id="UP001177023"/>
    </source>
</evidence>
<dbReference type="FunFam" id="2.10.25.10:FF:000279">
    <property type="entry name" value="Neurogenic locus notch 1"/>
    <property type="match status" value="1"/>
</dbReference>
<dbReference type="InterPro" id="IPR000800">
    <property type="entry name" value="Notch_dom"/>
</dbReference>
<evidence type="ECO:0000259" key="25">
    <source>
        <dbReference type="PROSITE" id="PS50026"/>
    </source>
</evidence>
<feature type="domain" description="EGF-like" evidence="25">
    <location>
        <begin position="362"/>
        <end position="399"/>
    </location>
</feature>
<dbReference type="Pfam" id="PF00066">
    <property type="entry name" value="Notch"/>
    <property type="match status" value="3"/>
</dbReference>
<dbReference type="FunFam" id="3.30.300.320:FF:000001">
    <property type="entry name" value="Neurogenic locus notch 1"/>
    <property type="match status" value="1"/>
</dbReference>
<dbReference type="Gene3D" id="3.30.300.320">
    <property type="match status" value="1"/>
</dbReference>
<dbReference type="SUPFAM" id="SSF48403">
    <property type="entry name" value="Ankyrin repeat"/>
    <property type="match status" value="1"/>
</dbReference>
<dbReference type="Pfam" id="PF07645">
    <property type="entry name" value="EGF_CA"/>
    <property type="match status" value="1"/>
</dbReference>
<dbReference type="PROSITE" id="PS50026">
    <property type="entry name" value="EGF_3"/>
    <property type="match status" value="17"/>
</dbReference>
<dbReference type="InterPro" id="IPR036770">
    <property type="entry name" value="Ankyrin_rpt-contain_sf"/>
</dbReference>
<feature type="repeat" description="ANK" evidence="21">
    <location>
        <begin position="1114"/>
        <end position="1146"/>
    </location>
</feature>
<feature type="disulfide bond" evidence="22">
    <location>
        <begin position="60"/>
        <end position="70"/>
    </location>
</feature>
<dbReference type="PANTHER" id="PTHR45836:SF23">
    <property type="entry name" value="NEUROGENIC LOCUS NOTCH HOMOLOG PROTEIN 1"/>
    <property type="match status" value="1"/>
</dbReference>
<keyword evidence="11" id="KW-0914">Notch signaling pathway</keyword>
<feature type="non-terminal residue" evidence="27">
    <location>
        <position position="1"/>
    </location>
</feature>
<feature type="repeat" description="ANK" evidence="21">
    <location>
        <begin position="1183"/>
        <end position="1217"/>
    </location>
</feature>
<feature type="disulfide bond" evidence="22">
    <location>
        <begin position="543"/>
        <end position="552"/>
    </location>
</feature>
<feature type="domain" description="EGF-like" evidence="25">
    <location>
        <begin position="18"/>
        <end position="53"/>
    </location>
</feature>
<evidence type="ECO:0000256" key="8">
    <source>
        <dbReference type="ARBA" id="ARBA00022729"/>
    </source>
</evidence>
<keyword evidence="10" id="KW-0221">Differentiation</keyword>
<keyword evidence="28" id="KW-1185">Reference proteome</keyword>
<evidence type="ECO:0000256" key="16">
    <source>
        <dbReference type="ARBA" id="ARBA00023157"/>
    </source>
</evidence>
<feature type="domain" description="EGF-like" evidence="25">
    <location>
        <begin position="168"/>
        <end position="203"/>
    </location>
</feature>
<dbReference type="PROSITE" id="PS01187">
    <property type="entry name" value="EGF_CA"/>
    <property type="match status" value="1"/>
</dbReference>
<evidence type="ECO:0000256" key="7">
    <source>
        <dbReference type="ARBA" id="ARBA00022692"/>
    </source>
</evidence>
<keyword evidence="13" id="KW-0805">Transcription regulation</keyword>
<dbReference type="Proteomes" id="UP001177023">
    <property type="component" value="Unassembled WGS sequence"/>
</dbReference>
<keyword evidence="14 21" id="KW-0040">ANK repeat</keyword>
<evidence type="ECO:0000256" key="22">
    <source>
        <dbReference type="PROSITE-ProRule" id="PRU00076"/>
    </source>
</evidence>
<feature type="domain" description="EGF-like" evidence="25">
    <location>
        <begin position="286"/>
        <end position="322"/>
    </location>
</feature>
<dbReference type="PRINTS" id="PR01983">
    <property type="entry name" value="NOTCH"/>
</dbReference>
<reference evidence="27" key="1">
    <citation type="submission" date="2023-06" db="EMBL/GenBank/DDBJ databases">
        <authorList>
            <person name="Delattre M."/>
        </authorList>
    </citation>
    <scope>NUCLEOTIDE SEQUENCE</scope>
    <source>
        <strain evidence="27">AF72</strain>
    </source>
</reference>
<feature type="compositionally biased region" description="Low complexity" evidence="23">
    <location>
        <begin position="1400"/>
        <end position="1421"/>
    </location>
</feature>
<feature type="disulfide bond" evidence="22">
    <location>
        <begin position="618"/>
        <end position="627"/>
    </location>
</feature>
<dbReference type="PROSITE" id="PS50088">
    <property type="entry name" value="ANK_REPEAT"/>
    <property type="match status" value="5"/>
</dbReference>
<dbReference type="InterPro" id="IPR000152">
    <property type="entry name" value="EGF-type_Asp/Asn_hydroxyl_site"/>
</dbReference>
<dbReference type="Pfam" id="PF12796">
    <property type="entry name" value="Ank_2"/>
    <property type="match status" value="2"/>
</dbReference>
<evidence type="ECO:0000256" key="14">
    <source>
        <dbReference type="ARBA" id="ARBA00023043"/>
    </source>
</evidence>
<evidence type="ECO:0008006" key="29">
    <source>
        <dbReference type="Google" id="ProtNLM"/>
    </source>
</evidence>
<feature type="disulfide bond" evidence="22">
    <location>
        <begin position="350"/>
        <end position="359"/>
    </location>
</feature>
<dbReference type="GO" id="GO:0001708">
    <property type="term" value="P:cell fate specification"/>
    <property type="evidence" value="ECO:0007669"/>
    <property type="project" value="UniProtKB-ARBA"/>
</dbReference>
<feature type="domain" description="EGF-like" evidence="25">
    <location>
        <begin position="323"/>
        <end position="360"/>
    </location>
</feature>
<dbReference type="SMART" id="SM01338">
    <property type="entry name" value="NOD"/>
    <property type="match status" value="1"/>
</dbReference>
<dbReference type="SMART" id="SM01339">
    <property type="entry name" value="NODP"/>
    <property type="match status" value="1"/>
</dbReference>
<feature type="region of interest" description="Disordered" evidence="23">
    <location>
        <begin position="1317"/>
        <end position="1384"/>
    </location>
</feature>
<feature type="domain" description="LNR" evidence="26">
    <location>
        <begin position="682"/>
        <end position="718"/>
    </location>
</feature>
<feature type="domain" description="EGF-like" evidence="25">
    <location>
        <begin position="207"/>
        <end position="246"/>
    </location>
</feature>
<proteinExistence type="inferred from homology"/>
<evidence type="ECO:0000256" key="5">
    <source>
        <dbReference type="ARBA" id="ARBA00022475"/>
    </source>
</evidence>
<feature type="chain" id="PRO_5041451503" description="Notch" evidence="24">
    <location>
        <begin position="16"/>
        <end position="1513"/>
    </location>
</feature>
<feature type="disulfide bond" evidence="22">
    <location>
        <begin position="582"/>
        <end position="591"/>
    </location>
</feature>
<dbReference type="GO" id="GO:0009986">
    <property type="term" value="C:cell surface"/>
    <property type="evidence" value="ECO:0007669"/>
    <property type="project" value="TreeGrafter"/>
</dbReference>
<dbReference type="InterPro" id="IPR001881">
    <property type="entry name" value="EGF-like_Ca-bd_dom"/>
</dbReference>
<dbReference type="EMBL" id="CATQJA010002655">
    <property type="protein sequence ID" value="CAJ0578881.1"/>
    <property type="molecule type" value="Genomic_DNA"/>
</dbReference>
<feature type="domain" description="EGF-like" evidence="25">
    <location>
        <begin position="630"/>
        <end position="663"/>
    </location>
</feature>
<feature type="domain" description="EGF-like" evidence="25">
    <location>
        <begin position="401"/>
        <end position="434"/>
    </location>
</feature>
<feature type="disulfide bond" evidence="22">
    <location>
        <begin position="103"/>
        <end position="120"/>
    </location>
</feature>
<feature type="signal peptide" evidence="24">
    <location>
        <begin position="1"/>
        <end position="15"/>
    </location>
</feature>
<dbReference type="InterPro" id="IPR013032">
    <property type="entry name" value="EGF-like_CS"/>
</dbReference>
<dbReference type="PROSITE" id="PS00010">
    <property type="entry name" value="ASX_HYDROXYL"/>
    <property type="match status" value="2"/>
</dbReference>
<evidence type="ECO:0000256" key="20">
    <source>
        <dbReference type="ARBA" id="ARBA00023242"/>
    </source>
</evidence>
<dbReference type="GO" id="GO:0043235">
    <property type="term" value="C:receptor complex"/>
    <property type="evidence" value="ECO:0007669"/>
    <property type="project" value="TreeGrafter"/>
</dbReference>
<keyword evidence="5" id="KW-1003">Cell membrane</keyword>
<dbReference type="InterPro" id="IPR035993">
    <property type="entry name" value="Notch-like_dom_sf"/>
</dbReference>
<feature type="domain" description="LNR" evidence="26">
    <location>
        <begin position="722"/>
        <end position="760"/>
    </location>
</feature>
<dbReference type="PROSITE" id="PS01186">
    <property type="entry name" value="EGF_2"/>
    <property type="match status" value="12"/>
</dbReference>
<dbReference type="Pfam" id="PF06816">
    <property type="entry name" value="NOD"/>
    <property type="match status" value="1"/>
</dbReference>
<feature type="domain" description="EGF-like" evidence="25">
    <location>
        <begin position="94"/>
        <end position="132"/>
    </location>
</feature>
<evidence type="ECO:0000256" key="4">
    <source>
        <dbReference type="ARBA" id="ARBA00022473"/>
    </source>
</evidence>
<dbReference type="GO" id="GO:0005509">
    <property type="term" value="F:calcium ion binding"/>
    <property type="evidence" value="ECO:0007669"/>
    <property type="project" value="InterPro"/>
</dbReference>
<dbReference type="SUPFAM" id="SSF57196">
    <property type="entry name" value="EGF/Laminin"/>
    <property type="match status" value="10"/>
</dbReference>
<dbReference type="Pfam" id="PF12661">
    <property type="entry name" value="hEGF"/>
    <property type="match status" value="3"/>
</dbReference>
<feature type="disulfide bond" evidence="22">
    <location>
        <begin position="156"/>
        <end position="165"/>
    </location>
</feature>
<keyword evidence="8 24" id="KW-0732">Signal</keyword>
<gene>
    <name evidence="27" type="ORF">MSPICULIGERA_LOCUS17120</name>
</gene>
<evidence type="ECO:0000256" key="12">
    <source>
        <dbReference type="ARBA" id="ARBA00022989"/>
    </source>
</evidence>
<dbReference type="FunFam" id="2.10.25.10:FF:000125">
    <property type="entry name" value="Neurogenic locus notch protein-like"/>
    <property type="match status" value="1"/>
</dbReference>
<dbReference type="GO" id="GO:0007411">
    <property type="term" value="P:axon guidance"/>
    <property type="evidence" value="ECO:0007669"/>
    <property type="project" value="TreeGrafter"/>
</dbReference>
<feature type="disulfide bond" evidence="22">
    <location>
        <begin position="312"/>
        <end position="321"/>
    </location>
</feature>
<dbReference type="InterPro" id="IPR018097">
    <property type="entry name" value="EGF_Ca-bd_CS"/>
</dbReference>
<evidence type="ECO:0000256" key="3">
    <source>
        <dbReference type="ARBA" id="ARBA00005847"/>
    </source>
</evidence>
<feature type="domain" description="EGF-like" evidence="25">
    <location>
        <begin position="555"/>
        <end position="592"/>
    </location>
</feature>
<comment type="caution">
    <text evidence="22">Lacks conserved residue(s) required for the propagation of feature annotation.</text>
</comment>
<dbReference type="InterPro" id="IPR051355">
    <property type="entry name" value="Notch/Slit_guidance"/>
</dbReference>
<dbReference type="SMART" id="SM00179">
    <property type="entry name" value="EGF_CA"/>
    <property type="match status" value="11"/>
</dbReference>
<keyword evidence="19" id="KW-0325">Glycoprotein</keyword>
<dbReference type="SMART" id="SM00181">
    <property type="entry name" value="EGF"/>
    <property type="match status" value="17"/>
</dbReference>
<feature type="disulfide bond" evidence="22">
    <location>
        <begin position="653"/>
        <end position="662"/>
    </location>
</feature>
<dbReference type="GO" id="GO:0090575">
    <property type="term" value="C:RNA polymerase II transcription regulator complex"/>
    <property type="evidence" value="ECO:0007669"/>
    <property type="project" value="UniProtKB-ARBA"/>
</dbReference>
<dbReference type="PROSITE" id="PS50297">
    <property type="entry name" value="ANK_REP_REGION"/>
    <property type="match status" value="2"/>
</dbReference>
<keyword evidence="7" id="KW-0812">Transmembrane</keyword>
<dbReference type="PANTHER" id="PTHR45836">
    <property type="entry name" value="SLIT HOMOLOG"/>
    <property type="match status" value="1"/>
</dbReference>
<feature type="region of interest" description="Disordered" evidence="23">
    <location>
        <begin position="1400"/>
        <end position="1447"/>
    </location>
</feature>
<evidence type="ECO:0000256" key="18">
    <source>
        <dbReference type="ARBA" id="ARBA00023163"/>
    </source>
</evidence>
<keyword evidence="6 22" id="KW-0245">EGF-like domain</keyword>
<evidence type="ECO:0000313" key="27">
    <source>
        <dbReference type="EMBL" id="CAJ0578881.1"/>
    </source>
</evidence>
<dbReference type="Pfam" id="PF00008">
    <property type="entry name" value="EGF"/>
    <property type="match status" value="9"/>
</dbReference>
<evidence type="ECO:0000256" key="17">
    <source>
        <dbReference type="ARBA" id="ARBA00023159"/>
    </source>
</evidence>
<comment type="caution">
    <text evidence="27">The sequence shown here is derived from an EMBL/GenBank/DDBJ whole genome shotgun (WGS) entry which is preliminary data.</text>
</comment>
<keyword evidence="15" id="KW-0472">Membrane</keyword>
<keyword evidence="4" id="KW-0217">Developmental protein</keyword>
<keyword evidence="12" id="KW-1133">Transmembrane helix</keyword>
<dbReference type="Pfam" id="PF07684">
    <property type="entry name" value="NODP"/>
    <property type="match status" value="1"/>
</dbReference>
<feature type="domain" description="EGF-like" evidence="25">
    <location>
        <begin position="437"/>
        <end position="472"/>
    </location>
</feature>
<feature type="disulfide bond" evidence="22">
    <location>
        <begin position="389"/>
        <end position="398"/>
    </location>
</feature>
<evidence type="ECO:0000256" key="9">
    <source>
        <dbReference type="ARBA" id="ARBA00022737"/>
    </source>
</evidence>
<dbReference type="PRINTS" id="PR01452">
    <property type="entry name" value="LNOTCHREPEAT"/>
</dbReference>
<feature type="domain" description="EGF-like" evidence="25">
    <location>
        <begin position="593"/>
        <end position="628"/>
    </location>
</feature>
<evidence type="ECO:0000256" key="21">
    <source>
        <dbReference type="PROSITE-ProRule" id="PRU00023"/>
    </source>
</evidence>
<feature type="disulfide bond" evidence="22">
    <location>
        <begin position="274"/>
        <end position="283"/>
    </location>
</feature>
<dbReference type="SUPFAM" id="SSF57184">
    <property type="entry name" value="Growth factor receptor domain"/>
    <property type="match status" value="2"/>
</dbReference>
<feature type="disulfide bond" evidence="22">
    <location>
        <begin position="327"/>
        <end position="337"/>
    </location>
</feature>
<evidence type="ECO:0000256" key="1">
    <source>
        <dbReference type="ARBA" id="ARBA00004123"/>
    </source>
</evidence>
<dbReference type="InterPro" id="IPR011656">
    <property type="entry name" value="Notch_NODP_dom"/>
</dbReference>
<dbReference type="Gene3D" id="3.30.70.3310">
    <property type="match status" value="1"/>
</dbReference>
<feature type="disulfide bond" evidence="22">
    <location>
        <begin position="236"/>
        <end position="245"/>
    </location>
</feature>
<comment type="similarity">
    <text evidence="3">Belongs to the NOTCH family.</text>
</comment>
<keyword evidence="16 22" id="KW-1015">Disulfide bond</keyword>
<dbReference type="PROSITE" id="PS00022">
    <property type="entry name" value="EGF_1"/>
    <property type="match status" value="16"/>
</dbReference>
<evidence type="ECO:0000256" key="11">
    <source>
        <dbReference type="ARBA" id="ARBA00022976"/>
    </source>
</evidence>
<evidence type="ECO:0000256" key="13">
    <source>
        <dbReference type="ARBA" id="ARBA00023015"/>
    </source>
</evidence>
<feature type="domain" description="EGF-like" evidence="25">
    <location>
        <begin position="133"/>
        <end position="166"/>
    </location>
</feature>
<dbReference type="SMART" id="SM00004">
    <property type="entry name" value="NL"/>
    <property type="match status" value="3"/>
</dbReference>
<evidence type="ECO:0000256" key="2">
    <source>
        <dbReference type="ARBA" id="ARBA00004251"/>
    </source>
</evidence>
<keyword evidence="20" id="KW-0539">Nucleus</keyword>
<feature type="disulfide bond" evidence="22">
    <location>
        <begin position="424"/>
        <end position="433"/>
    </location>
</feature>
<dbReference type="GO" id="GO:0040024">
    <property type="term" value="P:dauer larval development"/>
    <property type="evidence" value="ECO:0007669"/>
    <property type="project" value="UniProtKB-ARBA"/>
</dbReference>
<dbReference type="CDD" id="cd00054">
    <property type="entry name" value="EGF_CA"/>
    <property type="match status" value="7"/>
</dbReference>
<evidence type="ECO:0000256" key="24">
    <source>
        <dbReference type="SAM" id="SignalP"/>
    </source>
</evidence>
<dbReference type="InterPro" id="IPR000742">
    <property type="entry name" value="EGF"/>
</dbReference>